<name>A0AAU9SA45_THLAR</name>
<proteinExistence type="predicted"/>
<dbReference type="EMBL" id="OU466860">
    <property type="protein sequence ID" value="CAH2061224.1"/>
    <property type="molecule type" value="Genomic_DNA"/>
</dbReference>
<accession>A0AAU9SA45</accession>
<evidence type="ECO:0000313" key="2">
    <source>
        <dbReference type="EMBL" id="CAH2061224.1"/>
    </source>
</evidence>
<feature type="region of interest" description="Disordered" evidence="1">
    <location>
        <begin position="1"/>
        <end position="23"/>
    </location>
</feature>
<protein>
    <submittedName>
        <fullName evidence="2">Uncharacterized protein</fullName>
    </submittedName>
</protein>
<sequence>MIHSNPTGQYEKDTKRIQDSGSQEIEAIHTSSERRIISFIEVGERLRCAVSSSRGKNDLVTQKARWLVDMISRVLVLAETRFGFALYGFGI</sequence>
<evidence type="ECO:0000256" key="1">
    <source>
        <dbReference type="SAM" id="MobiDB-lite"/>
    </source>
</evidence>
<reference evidence="2 3" key="1">
    <citation type="submission" date="2022-03" db="EMBL/GenBank/DDBJ databases">
        <authorList>
            <person name="Nunn A."/>
            <person name="Chopra R."/>
            <person name="Nunn A."/>
            <person name="Contreras Garrido A."/>
        </authorList>
    </citation>
    <scope>NUCLEOTIDE SEQUENCE [LARGE SCALE GENOMIC DNA]</scope>
</reference>
<gene>
    <name evidence="2" type="ORF">TAV2_LOCUS13866</name>
</gene>
<keyword evidence="3" id="KW-1185">Reference proteome</keyword>
<dbReference type="Proteomes" id="UP000836841">
    <property type="component" value="Chromosome 4"/>
</dbReference>
<evidence type="ECO:0000313" key="3">
    <source>
        <dbReference type="Proteomes" id="UP000836841"/>
    </source>
</evidence>
<dbReference type="AlphaFoldDB" id="A0AAU9SA45"/>
<organism evidence="2 3">
    <name type="scientific">Thlaspi arvense</name>
    <name type="common">Field penny-cress</name>
    <dbReference type="NCBI Taxonomy" id="13288"/>
    <lineage>
        <taxon>Eukaryota</taxon>
        <taxon>Viridiplantae</taxon>
        <taxon>Streptophyta</taxon>
        <taxon>Embryophyta</taxon>
        <taxon>Tracheophyta</taxon>
        <taxon>Spermatophyta</taxon>
        <taxon>Magnoliopsida</taxon>
        <taxon>eudicotyledons</taxon>
        <taxon>Gunneridae</taxon>
        <taxon>Pentapetalae</taxon>
        <taxon>rosids</taxon>
        <taxon>malvids</taxon>
        <taxon>Brassicales</taxon>
        <taxon>Brassicaceae</taxon>
        <taxon>Thlaspideae</taxon>
        <taxon>Thlaspi</taxon>
    </lineage>
</organism>